<dbReference type="GO" id="GO:0005634">
    <property type="term" value="C:nucleus"/>
    <property type="evidence" value="ECO:0007669"/>
    <property type="project" value="UniProtKB-SubCell"/>
</dbReference>
<dbReference type="InParanoid" id="G1TFJ3"/>
<keyword evidence="15" id="KW-1185">Reference proteome</keyword>
<dbReference type="Gene3D" id="1.10.20.10">
    <property type="entry name" value="Histone, subunit A"/>
    <property type="match status" value="1"/>
</dbReference>
<comment type="function">
    <text evidence="1 13">Core component of nucleosome. Nucleosomes wrap and compact DNA into chromatin, limiting DNA accessibility to the cellular machineries which require DNA as a template. Histones thereby play a central role in transcription regulation, DNA repair, DNA replication and chromosomal stability. DNA accessibility is regulated via a complex set of post-translational modifications of histones, also called histone code, and nucleosome remodeling.</text>
</comment>
<dbReference type="GeneTree" id="ENSGT00990000203553"/>
<organism evidence="14 15">
    <name type="scientific">Oryctolagus cuniculus</name>
    <name type="common">Rabbit</name>
    <dbReference type="NCBI Taxonomy" id="9986"/>
    <lineage>
        <taxon>Eukaryota</taxon>
        <taxon>Metazoa</taxon>
        <taxon>Chordata</taxon>
        <taxon>Craniata</taxon>
        <taxon>Vertebrata</taxon>
        <taxon>Euteleostomi</taxon>
        <taxon>Mammalia</taxon>
        <taxon>Eutheria</taxon>
        <taxon>Euarchontoglires</taxon>
        <taxon>Glires</taxon>
        <taxon>Lagomorpha</taxon>
        <taxon>Leporidae</taxon>
        <taxon>Oryctolagus</taxon>
    </lineage>
</organism>
<reference evidence="14" key="3">
    <citation type="submission" date="2025-09" db="UniProtKB">
        <authorList>
            <consortium name="Ensembl"/>
        </authorList>
    </citation>
    <scope>IDENTIFICATION</scope>
    <source>
        <strain evidence="14">Thorbecke</strain>
    </source>
</reference>
<evidence type="ECO:0000256" key="1">
    <source>
        <dbReference type="ARBA" id="ARBA00002001"/>
    </source>
</evidence>
<evidence type="ECO:0000256" key="8">
    <source>
        <dbReference type="ARBA" id="ARBA00022990"/>
    </source>
</evidence>
<sequence length="103" mass="11240">MSGRSKGGKGLGKGGAKRHCKVLRDNIQGITKPAICHLARRGGIKCISGIIYKETHGVLKVFLENVIHDAVTYTEHAKCKTVMAMDMVYTLKCQGRTLYGFSS</sequence>
<dbReference type="PROSITE" id="PS00047">
    <property type="entry name" value="HISTONE_H4"/>
    <property type="match status" value="1"/>
</dbReference>
<dbReference type="KEGG" id="ocu:100340438"/>
<evidence type="ECO:0000313" key="15">
    <source>
        <dbReference type="Proteomes" id="UP000001811"/>
    </source>
</evidence>
<dbReference type="HOGENOM" id="CLU_109117_2_3_1"/>
<comment type="similarity">
    <text evidence="4 13">Belongs to the histone H4 family.</text>
</comment>
<dbReference type="Ensembl" id="ENSOCUT00000029176.1">
    <property type="protein sequence ID" value="ENSOCUP00000015685.1"/>
    <property type="gene ID" value="ENSOCUG00000024696.1"/>
</dbReference>
<keyword evidence="9 13" id="KW-0238">DNA-binding</keyword>
<reference evidence="14 15" key="1">
    <citation type="journal article" date="2011" name="Nature">
        <title>A high-resolution map of human evolutionary constraint using 29 mammals.</title>
        <authorList>
            <person name="Lindblad-Toh K."/>
            <person name="Garber M."/>
            <person name="Zuk O."/>
            <person name="Lin M.F."/>
            <person name="Parker B.J."/>
            <person name="Washietl S."/>
            <person name="Kheradpour P."/>
            <person name="Ernst J."/>
            <person name="Jordan G."/>
            <person name="Mauceli E."/>
            <person name="Ward L.D."/>
            <person name="Lowe C.B."/>
            <person name="Holloway A.K."/>
            <person name="Clamp M."/>
            <person name="Gnerre S."/>
            <person name="Alfoldi J."/>
            <person name="Beal K."/>
            <person name="Chang J."/>
            <person name="Clawson H."/>
            <person name="Cuff J."/>
            <person name="Di Palma F."/>
            <person name="Fitzgerald S."/>
            <person name="Flicek P."/>
            <person name="Guttman M."/>
            <person name="Hubisz M.J."/>
            <person name="Jaffe D.B."/>
            <person name="Jungreis I."/>
            <person name="Kent W.J."/>
            <person name="Kostka D."/>
            <person name="Lara M."/>
            <person name="Martins A.L."/>
            <person name="Massingham T."/>
            <person name="Moltke I."/>
            <person name="Raney B.J."/>
            <person name="Rasmussen M.D."/>
            <person name="Robinson J."/>
            <person name="Stark A."/>
            <person name="Vilella A.J."/>
            <person name="Wen J."/>
            <person name="Xie X."/>
            <person name="Zody M.C."/>
            <person name="Baldwin J."/>
            <person name="Bloom T."/>
            <person name="Chin C.W."/>
            <person name="Heiman D."/>
            <person name="Nicol R."/>
            <person name="Nusbaum C."/>
            <person name="Young S."/>
            <person name="Wilkinson J."/>
            <person name="Worley K.C."/>
            <person name="Kovar C.L."/>
            <person name="Muzny D.M."/>
            <person name="Gibbs R.A."/>
            <person name="Cree A."/>
            <person name="Dihn H.H."/>
            <person name="Fowler G."/>
            <person name="Jhangiani S."/>
            <person name="Joshi V."/>
            <person name="Lee S."/>
            <person name="Lewis L.R."/>
            <person name="Nazareth L.V."/>
            <person name="Okwuonu G."/>
            <person name="Santibanez J."/>
            <person name="Warren W.C."/>
            <person name="Mardis E.R."/>
            <person name="Weinstock G.M."/>
            <person name="Wilson R.K."/>
            <person name="Delehaunty K."/>
            <person name="Dooling D."/>
            <person name="Fronik C."/>
            <person name="Fulton L."/>
            <person name="Fulton B."/>
            <person name="Graves T."/>
            <person name="Minx P."/>
            <person name="Sodergren E."/>
            <person name="Birney E."/>
            <person name="Margulies E.H."/>
            <person name="Herrero J."/>
            <person name="Green E.D."/>
            <person name="Haussler D."/>
            <person name="Siepel A."/>
            <person name="Goldman N."/>
            <person name="Pollard K.S."/>
            <person name="Pedersen J.S."/>
            <person name="Lander E.S."/>
            <person name="Kellis M."/>
        </authorList>
    </citation>
    <scope>NUCLEOTIDE SEQUENCE [LARGE SCALE GENOMIC DNA]</scope>
    <source>
        <strain evidence="14 15">Thorbecke inbred</strain>
    </source>
</reference>
<name>G1TFJ3_RABIT</name>
<keyword evidence="11 13" id="KW-0544">Nucleosome core</keyword>
<evidence type="ECO:0000256" key="5">
    <source>
        <dbReference type="ARBA" id="ARBA00011538"/>
    </source>
</evidence>
<gene>
    <name evidence="14" type="primary">LOC100340438</name>
</gene>
<keyword evidence="8" id="KW-0007">Acetylation</keyword>
<evidence type="ECO:0000256" key="10">
    <source>
        <dbReference type="ARBA" id="ARBA00023242"/>
    </source>
</evidence>
<dbReference type="GO" id="GO:0030527">
    <property type="term" value="F:structural constituent of chromatin"/>
    <property type="evidence" value="ECO:0007669"/>
    <property type="project" value="InterPro"/>
</dbReference>
<keyword evidence="10 13" id="KW-0539">Nucleus</keyword>
<evidence type="ECO:0000256" key="2">
    <source>
        <dbReference type="ARBA" id="ARBA00004123"/>
    </source>
</evidence>
<dbReference type="Proteomes" id="UP000001811">
    <property type="component" value="Chromosome X"/>
</dbReference>
<evidence type="ECO:0000256" key="13">
    <source>
        <dbReference type="RuleBase" id="RU000528"/>
    </source>
</evidence>
<dbReference type="RefSeq" id="XP_002720058.1">
    <property type="nucleotide sequence ID" value="XM_002720012.4"/>
</dbReference>
<dbReference type="InterPro" id="IPR019809">
    <property type="entry name" value="Histone_H4_CS"/>
</dbReference>
<dbReference type="STRING" id="9986.ENSOCUP00000015685"/>
<accession>G1TFJ3</accession>
<comment type="subcellular location">
    <subcellularLocation>
        <location evidence="3">Chromosome</location>
    </subcellularLocation>
    <subcellularLocation>
        <location evidence="2">Nucleus</location>
    </subcellularLocation>
</comment>
<reference evidence="14" key="2">
    <citation type="submission" date="2025-08" db="UniProtKB">
        <authorList>
            <consortium name="Ensembl"/>
        </authorList>
    </citation>
    <scope>IDENTIFICATION</scope>
    <source>
        <strain evidence="14">Thorbecke</strain>
    </source>
</reference>
<protein>
    <recommendedName>
        <fullName evidence="13">Histone H4</fullName>
    </recommendedName>
</protein>
<dbReference type="SUPFAM" id="SSF47113">
    <property type="entry name" value="Histone-fold"/>
    <property type="match status" value="1"/>
</dbReference>
<dbReference type="OrthoDB" id="10255923at2759"/>
<dbReference type="FunFam" id="1.10.20.10:FF:000012">
    <property type="entry name" value="Histone H4"/>
    <property type="match status" value="1"/>
</dbReference>
<evidence type="ECO:0000256" key="6">
    <source>
        <dbReference type="ARBA" id="ARBA00022454"/>
    </source>
</evidence>
<dbReference type="GO" id="GO:0000786">
    <property type="term" value="C:nucleosome"/>
    <property type="evidence" value="ECO:0007669"/>
    <property type="project" value="UniProtKB-KW"/>
</dbReference>
<dbReference type="PaxDb" id="9986-ENSOCUP00000015685"/>
<proteinExistence type="inferred from homology"/>
<dbReference type="GO" id="GO:0003677">
    <property type="term" value="F:DNA binding"/>
    <property type="evidence" value="ECO:0007669"/>
    <property type="project" value="UniProtKB-KW"/>
</dbReference>
<keyword evidence="7" id="KW-0488">Methylation</keyword>
<evidence type="ECO:0000256" key="9">
    <source>
        <dbReference type="ARBA" id="ARBA00023125"/>
    </source>
</evidence>
<keyword evidence="12" id="KW-0379">Hydroxylation</keyword>
<dbReference type="eggNOG" id="KOG3467">
    <property type="taxonomic scope" value="Eukaryota"/>
</dbReference>
<dbReference type="PANTHER" id="PTHR10484">
    <property type="entry name" value="HISTONE H4"/>
    <property type="match status" value="1"/>
</dbReference>
<dbReference type="CDD" id="cd22912">
    <property type="entry name" value="HFD_H4"/>
    <property type="match status" value="1"/>
</dbReference>
<evidence type="ECO:0000256" key="12">
    <source>
        <dbReference type="ARBA" id="ARBA00023278"/>
    </source>
</evidence>
<evidence type="ECO:0000313" key="14">
    <source>
        <dbReference type="Ensembl" id="ENSOCUP00000015685.1"/>
    </source>
</evidence>
<dbReference type="EMBL" id="AAGW02040534">
    <property type="status" value="NOT_ANNOTATED_CDS"/>
    <property type="molecule type" value="Genomic_DNA"/>
</dbReference>
<comment type="subunit">
    <text evidence="5 13">The nucleosome is a histone octamer containing two molecules each of H2A, H2B, H3 and H4 assembled in one H3-H4 heterotetramer and two H2A-H2B heterodimers. The octamer wraps approximately 147 bp of DNA.</text>
</comment>
<evidence type="ECO:0000256" key="7">
    <source>
        <dbReference type="ARBA" id="ARBA00022481"/>
    </source>
</evidence>
<dbReference type="InterPro" id="IPR001951">
    <property type="entry name" value="Histone_H4"/>
</dbReference>
<evidence type="ECO:0000256" key="4">
    <source>
        <dbReference type="ARBA" id="ARBA00006564"/>
    </source>
</evidence>
<evidence type="ECO:0000256" key="11">
    <source>
        <dbReference type="ARBA" id="ARBA00023269"/>
    </source>
</evidence>
<dbReference type="PRINTS" id="PR00623">
    <property type="entry name" value="HISTONEH4"/>
</dbReference>
<dbReference type="OMA" id="PRTHTMH"/>
<keyword evidence="6 13" id="KW-0158">Chromosome</keyword>
<dbReference type="AlphaFoldDB" id="G1TFJ3"/>
<dbReference type="SMR" id="G1TFJ3"/>
<dbReference type="GO" id="GO:0046982">
    <property type="term" value="F:protein heterodimerization activity"/>
    <property type="evidence" value="ECO:0007669"/>
    <property type="project" value="InterPro"/>
</dbReference>
<dbReference type="GeneID" id="100340438"/>
<dbReference type="InterPro" id="IPR009072">
    <property type="entry name" value="Histone-fold"/>
</dbReference>
<evidence type="ECO:0000256" key="3">
    <source>
        <dbReference type="ARBA" id="ARBA00004286"/>
    </source>
</evidence>
<dbReference type="SMART" id="SM00417">
    <property type="entry name" value="H4"/>
    <property type="match status" value="1"/>
</dbReference>